<evidence type="ECO:0000313" key="9">
    <source>
        <dbReference type="Proteomes" id="UP000283895"/>
    </source>
</evidence>
<feature type="transmembrane region" description="Helical" evidence="6">
    <location>
        <begin position="127"/>
        <end position="148"/>
    </location>
</feature>
<feature type="transmembrane region" description="Helical" evidence="6">
    <location>
        <begin position="253"/>
        <end position="275"/>
    </location>
</feature>
<dbReference type="InterPro" id="IPR052337">
    <property type="entry name" value="SAT4-like"/>
</dbReference>
<keyword evidence="3 6" id="KW-1133">Transmembrane helix</keyword>
<feature type="transmembrane region" description="Helical" evidence="6">
    <location>
        <begin position="49"/>
        <end position="70"/>
    </location>
</feature>
<evidence type="ECO:0000256" key="3">
    <source>
        <dbReference type="ARBA" id="ARBA00022989"/>
    </source>
</evidence>
<feature type="transmembrane region" description="Helical" evidence="6">
    <location>
        <begin position="93"/>
        <end position="115"/>
    </location>
</feature>
<reference evidence="8 9" key="1">
    <citation type="submission" date="2015-09" db="EMBL/GenBank/DDBJ databases">
        <title>Host preference determinants of Valsa canker pathogens revealed by comparative genomics.</title>
        <authorList>
            <person name="Yin Z."/>
            <person name="Huang L."/>
        </authorList>
    </citation>
    <scope>NUCLEOTIDE SEQUENCE [LARGE SCALE GENOMIC DNA]</scope>
    <source>
        <strain evidence="8 9">03-1</strain>
    </source>
</reference>
<accession>A0A423X6E8</accession>
<gene>
    <name evidence="8" type="ORF">VMCG_01224</name>
</gene>
<dbReference type="PANTHER" id="PTHR33048">
    <property type="entry name" value="PTH11-LIKE INTEGRAL MEMBRANE PROTEIN (AFU_ORTHOLOGUE AFUA_5G11245)"/>
    <property type="match status" value="1"/>
</dbReference>
<evidence type="ECO:0000256" key="2">
    <source>
        <dbReference type="ARBA" id="ARBA00022692"/>
    </source>
</evidence>
<dbReference type="EMBL" id="LKEA01000002">
    <property type="protein sequence ID" value="ROW11336.1"/>
    <property type="molecule type" value="Genomic_DNA"/>
</dbReference>
<evidence type="ECO:0000256" key="6">
    <source>
        <dbReference type="SAM" id="Phobius"/>
    </source>
</evidence>
<keyword evidence="9" id="KW-1185">Reference proteome</keyword>
<evidence type="ECO:0000256" key="4">
    <source>
        <dbReference type="ARBA" id="ARBA00023136"/>
    </source>
</evidence>
<keyword evidence="2 6" id="KW-0812">Transmembrane</keyword>
<feature type="domain" description="Rhodopsin" evidence="7">
    <location>
        <begin position="33"/>
        <end position="276"/>
    </location>
</feature>
<dbReference type="InterPro" id="IPR049326">
    <property type="entry name" value="Rhodopsin_dom_fungi"/>
</dbReference>
<evidence type="ECO:0000259" key="7">
    <source>
        <dbReference type="Pfam" id="PF20684"/>
    </source>
</evidence>
<comment type="caution">
    <text evidence="8">The sequence shown here is derived from an EMBL/GenBank/DDBJ whole genome shotgun (WGS) entry which is preliminary data.</text>
</comment>
<proteinExistence type="inferred from homology"/>
<protein>
    <recommendedName>
        <fullName evidence="7">Rhodopsin domain-containing protein</fullName>
    </recommendedName>
</protein>
<dbReference type="Proteomes" id="UP000283895">
    <property type="component" value="Unassembled WGS sequence"/>
</dbReference>
<dbReference type="OrthoDB" id="5331848at2759"/>
<comment type="similarity">
    <text evidence="5">Belongs to the SAT4 family.</text>
</comment>
<evidence type="ECO:0000313" key="8">
    <source>
        <dbReference type="EMBL" id="ROW11336.1"/>
    </source>
</evidence>
<dbReference type="GO" id="GO:0016020">
    <property type="term" value="C:membrane"/>
    <property type="evidence" value="ECO:0007669"/>
    <property type="project" value="UniProtKB-SubCell"/>
</dbReference>
<feature type="transmembrane region" description="Helical" evidence="6">
    <location>
        <begin position="210"/>
        <end position="233"/>
    </location>
</feature>
<feature type="transmembrane region" description="Helical" evidence="6">
    <location>
        <begin position="178"/>
        <end position="198"/>
    </location>
</feature>
<evidence type="ECO:0000256" key="5">
    <source>
        <dbReference type="ARBA" id="ARBA00038359"/>
    </source>
</evidence>
<dbReference type="STRING" id="356882.A0A423X6E8"/>
<dbReference type="PANTHER" id="PTHR33048:SF47">
    <property type="entry name" value="INTEGRAL MEMBRANE PROTEIN-RELATED"/>
    <property type="match status" value="1"/>
</dbReference>
<keyword evidence="4 6" id="KW-0472">Membrane</keyword>
<sequence length="362" mass="40130">MSSAALPLDEDRGPTMLGVFWAMAAVSTIMVSLRIYARHQIRGLGWDDLTILMAQVFFTLGCSLFTYMVMNGGGRHVYYLNTAQLLDAAEWSYISQCPIVLVYATAKASVSLLILRVIGPGSACRRTILIFIMISATIINVLIIPLTFVQCHPSRALWDSSIEGASCWPSYILMHYDYFLMAYNVFCDVVLALLPATFIYKLNMNRGRKVVLTATLSLGLLAAICGGIKIQYQEELALAQQADFTWVSYNIEMWAGAEAFLLIFCSCVPTLSPLWDRFVTKKLDSTYGRTPPKHSAGISRITPAESSLAKGPYLRVGQSRVEGTMTNIQAGSQTELQLINPPPERIHVLNVYKVDRGSDQEV</sequence>
<comment type="subcellular location">
    <subcellularLocation>
        <location evidence="1">Membrane</location>
        <topology evidence="1">Multi-pass membrane protein</topology>
    </subcellularLocation>
</comment>
<dbReference type="Pfam" id="PF20684">
    <property type="entry name" value="Fung_rhodopsin"/>
    <property type="match status" value="1"/>
</dbReference>
<organism evidence="8 9">
    <name type="scientific">Cytospora schulzeri</name>
    <dbReference type="NCBI Taxonomy" id="448051"/>
    <lineage>
        <taxon>Eukaryota</taxon>
        <taxon>Fungi</taxon>
        <taxon>Dikarya</taxon>
        <taxon>Ascomycota</taxon>
        <taxon>Pezizomycotina</taxon>
        <taxon>Sordariomycetes</taxon>
        <taxon>Sordariomycetidae</taxon>
        <taxon>Diaporthales</taxon>
        <taxon>Cytosporaceae</taxon>
        <taxon>Cytospora</taxon>
    </lineage>
</organism>
<evidence type="ECO:0000256" key="1">
    <source>
        <dbReference type="ARBA" id="ARBA00004141"/>
    </source>
</evidence>
<name>A0A423X6E8_9PEZI</name>
<dbReference type="AlphaFoldDB" id="A0A423X6E8"/>
<feature type="transmembrane region" description="Helical" evidence="6">
    <location>
        <begin position="16"/>
        <end position="37"/>
    </location>
</feature>